<proteinExistence type="predicted"/>
<name>A0ABW3NDZ7_9BACI</name>
<evidence type="ECO:0000256" key="1">
    <source>
        <dbReference type="ARBA" id="ARBA00022737"/>
    </source>
</evidence>
<organism evidence="4 5">
    <name type="scientific">Oceanobacillus locisalsi</name>
    <dbReference type="NCBI Taxonomy" id="546107"/>
    <lineage>
        <taxon>Bacteria</taxon>
        <taxon>Bacillati</taxon>
        <taxon>Bacillota</taxon>
        <taxon>Bacilli</taxon>
        <taxon>Bacillales</taxon>
        <taxon>Bacillaceae</taxon>
        <taxon>Oceanobacillus</taxon>
    </lineage>
</organism>
<dbReference type="Pfam" id="PF13424">
    <property type="entry name" value="TPR_12"/>
    <property type="match status" value="2"/>
</dbReference>
<dbReference type="SUPFAM" id="SSF48452">
    <property type="entry name" value="TPR-like"/>
    <property type="match status" value="1"/>
</dbReference>
<evidence type="ECO:0000313" key="4">
    <source>
        <dbReference type="EMBL" id="MFD1065668.1"/>
    </source>
</evidence>
<dbReference type="SMART" id="SM00028">
    <property type="entry name" value="TPR"/>
    <property type="match status" value="6"/>
</dbReference>
<dbReference type="InterPro" id="IPR011990">
    <property type="entry name" value="TPR-like_helical_dom_sf"/>
</dbReference>
<keyword evidence="5" id="KW-1185">Reference proteome</keyword>
<evidence type="ECO:0000313" key="5">
    <source>
        <dbReference type="Proteomes" id="UP001597041"/>
    </source>
</evidence>
<keyword evidence="2 3" id="KW-0802">TPR repeat</keyword>
<dbReference type="Pfam" id="PF13181">
    <property type="entry name" value="TPR_8"/>
    <property type="match status" value="1"/>
</dbReference>
<gene>
    <name evidence="4" type="ORF">ACFQ19_06495</name>
</gene>
<evidence type="ECO:0000256" key="2">
    <source>
        <dbReference type="ARBA" id="ARBA00022803"/>
    </source>
</evidence>
<dbReference type="InterPro" id="IPR019734">
    <property type="entry name" value="TPR_rpt"/>
</dbReference>
<feature type="repeat" description="TPR" evidence="3">
    <location>
        <begin position="49"/>
        <end position="82"/>
    </location>
</feature>
<evidence type="ECO:0000256" key="3">
    <source>
        <dbReference type="PROSITE-ProRule" id="PRU00339"/>
    </source>
</evidence>
<dbReference type="PANTHER" id="PTHR45641:SF19">
    <property type="entry name" value="NEPHROCYSTIN-3"/>
    <property type="match status" value="1"/>
</dbReference>
<dbReference type="Proteomes" id="UP001597041">
    <property type="component" value="Unassembled WGS sequence"/>
</dbReference>
<reference evidence="5" key="1">
    <citation type="journal article" date="2019" name="Int. J. Syst. Evol. Microbiol.">
        <title>The Global Catalogue of Microorganisms (GCM) 10K type strain sequencing project: providing services to taxonomists for standard genome sequencing and annotation.</title>
        <authorList>
            <consortium name="The Broad Institute Genomics Platform"/>
            <consortium name="The Broad Institute Genome Sequencing Center for Infectious Disease"/>
            <person name="Wu L."/>
            <person name="Ma J."/>
        </authorList>
    </citation>
    <scope>NUCLEOTIDE SEQUENCE [LARGE SCALE GENOMIC DNA]</scope>
    <source>
        <strain evidence="5">CCUG 56608</strain>
    </source>
</reference>
<sequence length="495" mass="57973">MMVNIDDAFSFYQALREEIKAGNIDDVTERVQELEQQLEEHACSATEAFYVRSILGKYYRKVKNYDKAGNYFREAIRLSKHVEKEHVEKVIDTYLEYAHLEIEYGQEANGRIELAKLLAMLDANHYPNMYTYGIIFRDLAKVSFKEGDIENSVKQYEKALTYYREALSETHPVTISAIYELSDVLIQIENYSDAVELHQRLGSAYKKEKDKLSEARELLKIGEIHFYIDLKEARKIITKAIKEMTALSEAFPLDMSKAVLMLAEIDENMGSFPRAINYYKQALDQLTKVYEKDHFMIVYIYSKIGTLSIRTLKKDQAKTYLEKGLTLSHPFPKIRMQFLYALGKIYSDEKSYDQAQKVFTAFLEGLEKEDRKKSVAYGNTLQAMAFNYIEQDQIEQAFEFYKEALAIYEKIPNVKEEKGLTLIRLGYCYENREKKDISKADQCYEKGFKQLEKTRNQELLEEALAGMIEFYNRNNQPKKKQHYEDKFVKLVNKKS</sequence>
<dbReference type="EMBL" id="JBHTKK010000005">
    <property type="protein sequence ID" value="MFD1065668.1"/>
    <property type="molecule type" value="Genomic_DNA"/>
</dbReference>
<keyword evidence="1" id="KW-0677">Repeat</keyword>
<comment type="caution">
    <text evidence="4">The sequence shown here is derived from an EMBL/GenBank/DDBJ whole genome shotgun (WGS) entry which is preliminary data.</text>
</comment>
<accession>A0ABW3NDZ7</accession>
<dbReference type="PANTHER" id="PTHR45641">
    <property type="entry name" value="TETRATRICOPEPTIDE REPEAT PROTEIN (AFU_ORTHOLOGUE AFUA_6G03870)"/>
    <property type="match status" value="1"/>
</dbReference>
<protein>
    <submittedName>
        <fullName evidence="4">Tetratricopeptide repeat protein</fullName>
    </submittedName>
</protein>
<dbReference type="RefSeq" id="WP_379591261.1">
    <property type="nucleotide sequence ID" value="NZ_JBHTKK010000005.1"/>
</dbReference>
<dbReference type="PROSITE" id="PS50005">
    <property type="entry name" value="TPR"/>
    <property type="match status" value="1"/>
</dbReference>
<dbReference type="Gene3D" id="1.25.40.10">
    <property type="entry name" value="Tetratricopeptide repeat domain"/>
    <property type="match status" value="3"/>
</dbReference>